<geneLocation type="plasmid" evidence="3">
    <name>unnamed</name>
</geneLocation>
<accession>A0ABT0D4J2</accession>
<dbReference type="Pfam" id="PF08299">
    <property type="entry name" value="Bac_DnaA_C"/>
    <property type="match status" value="1"/>
</dbReference>
<evidence type="ECO:0000313" key="4">
    <source>
        <dbReference type="Proteomes" id="UP001522662"/>
    </source>
</evidence>
<dbReference type="Proteomes" id="UP001522662">
    <property type="component" value="Unassembled WGS sequence"/>
</dbReference>
<protein>
    <submittedName>
        <fullName evidence="3">Chromosomal replication initiator DnaA</fullName>
    </submittedName>
</protein>
<dbReference type="InterPro" id="IPR010921">
    <property type="entry name" value="Trp_repressor/repl_initiator"/>
</dbReference>
<dbReference type="CDD" id="cd06571">
    <property type="entry name" value="Bac_DnaA_C"/>
    <property type="match status" value="1"/>
</dbReference>
<feature type="domain" description="Chromosomal replication initiator DnaA C-terminal" evidence="2">
    <location>
        <begin position="48"/>
        <end position="117"/>
    </location>
</feature>
<evidence type="ECO:0000256" key="1">
    <source>
        <dbReference type="SAM" id="MobiDB-lite"/>
    </source>
</evidence>
<keyword evidence="4" id="KW-1185">Reference proteome</keyword>
<dbReference type="Gene3D" id="1.10.1750.10">
    <property type="match status" value="1"/>
</dbReference>
<dbReference type="RefSeq" id="WP_245137679.1">
    <property type="nucleotide sequence ID" value="NZ_CP128477.1"/>
</dbReference>
<evidence type="ECO:0000313" key="3">
    <source>
        <dbReference type="EMBL" id="MCJ8240327.1"/>
    </source>
</evidence>
<dbReference type="SUPFAM" id="SSF48295">
    <property type="entry name" value="TrpR-like"/>
    <property type="match status" value="1"/>
</dbReference>
<gene>
    <name evidence="3" type="ORF">MKJ03_18495</name>
</gene>
<name>A0ABT0D4J2_9HYPH</name>
<sequence length="148" mass="16379">MTLDPSSRPEPPPPAALSPAPSVNWDPEQTNAPVNGDGPRSLTPERRLLCMIVRQLTEELLRATGLESDQDPGRRATGHVRQVAMYVCHVAYSMPMGEVAEAFGRDRSTVGHACRMVEDRRDDRAYDTFVAIVERMASAVHLLAGWRI</sequence>
<organism evidence="3 4">
    <name type="scientific">Peteryoungia algae</name>
    <dbReference type="NCBI Taxonomy" id="2919917"/>
    <lineage>
        <taxon>Bacteria</taxon>
        <taxon>Pseudomonadati</taxon>
        <taxon>Pseudomonadota</taxon>
        <taxon>Alphaproteobacteria</taxon>
        <taxon>Hyphomicrobiales</taxon>
        <taxon>Rhizobiaceae</taxon>
        <taxon>Peteryoungia</taxon>
    </lineage>
</organism>
<dbReference type="EMBL" id="JALAYX010000005">
    <property type="protein sequence ID" value="MCJ8240327.1"/>
    <property type="molecule type" value="Genomic_DNA"/>
</dbReference>
<dbReference type="SMART" id="SM00760">
    <property type="entry name" value="Bac_DnaA_C"/>
    <property type="match status" value="1"/>
</dbReference>
<comment type="caution">
    <text evidence="3">The sequence shown here is derived from an EMBL/GenBank/DDBJ whole genome shotgun (WGS) entry which is preliminary data.</text>
</comment>
<keyword evidence="3" id="KW-0614">Plasmid</keyword>
<dbReference type="InterPro" id="IPR013159">
    <property type="entry name" value="DnaA_C"/>
</dbReference>
<proteinExistence type="predicted"/>
<feature type="region of interest" description="Disordered" evidence="1">
    <location>
        <begin position="1"/>
        <end position="42"/>
    </location>
</feature>
<reference evidence="3 4" key="1">
    <citation type="submission" date="2022-03" db="EMBL/GenBank/DDBJ databases">
        <title>Rhizobium SSM4.3 sp. nov., isolated from Sediment (Gouqi Island).</title>
        <authorList>
            <person name="Chen G."/>
        </authorList>
    </citation>
    <scope>NUCLEOTIDE SEQUENCE [LARGE SCALE GENOMIC DNA]</scope>
    <source>
        <strain evidence="3 4">SSM4.3</strain>
        <plasmid evidence="3">unnamed</plasmid>
    </source>
</reference>
<evidence type="ECO:0000259" key="2">
    <source>
        <dbReference type="SMART" id="SM00760"/>
    </source>
</evidence>